<feature type="region of interest" description="Disordered" evidence="1">
    <location>
        <begin position="1"/>
        <end position="31"/>
    </location>
</feature>
<comment type="caution">
    <text evidence="2">The sequence shown here is derived from an EMBL/GenBank/DDBJ whole genome shotgun (WGS) entry which is preliminary data.</text>
</comment>
<keyword evidence="3" id="KW-1185">Reference proteome</keyword>
<reference evidence="2 3" key="1">
    <citation type="journal article" date="2019" name="Commun. Biol.">
        <title>The bagworm genome reveals a unique fibroin gene that provides high tensile strength.</title>
        <authorList>
            <person name="Kono N."/>
            <person name="Nakamura H."/>
            <person name="Ohtoshi R."/>
            <person name="Tomita M."/>
            <person name="Numata K."/>
            <person name="Arakawa K."/>
        </authorList>
    </citation>
    <scope>NUCLEOTIDE SEQUENCE [LARGE SCALE GENOMIC DNA]</scope>
</reference>
<sequence length="106" mass="11307">MASLAGGLGRDRALDIAPGRPGPAPPAHFQHYTPLLPSAYSRIGCPMEGNCGDEGGNEPPEFSPTGGNGTEEAVTSHLYSQRVISHRLTCPFRPASKLTTTWLHHM</sequence>
<feature type="region of interest" description="Disordered" evidence="1">
    <location>
        <begin position="46"/>
        <end position="72"/>
    </location>
</feature>
<accession>A0A4C1Y0Z5</accession>
<dbReference type="Proteomes" id="UP000299102">
    <property type="component" value="Unassembled WGS sequence"/>
</dbReference>
<protein>
    <submittedName>
        <fullName evidence="2">Uncharacterized protein</fullName>
    </submittedName>
</protein>
<proteinExistence type="predicted"/>
<evidence type="ECO:0000313" key="3">
    <source>
        <dbReference type="Proteomes" id="UP000299102"/>
    </source>
</evidence>
<organism evidence="2 3">
    <name type="scientific">Eumeta variegata</name>
    <name type="common">Bagworm moth</name>
    <name type="synonym">Eumeta japonica</name>
    <dbReference type="NCBI Taxonomy" id="151549"/>
    <lineage>
        <taxon>Eukaryota</taxon>
        <taxon>Metazoa</taxon>
        <taxon>Ecdysozoa</taxon>
        <taxon>Arthropoda</taxon>
        <taxon>Hexapoda</taxon>
        <taxon>Insecta</taxon>
        <taxon>Pterygota</taxon>
        <taxon>Neoptera</taxon>
        <taxon>Endopterygota</taxon>
        <taxon>Lepidoptera</taxon>
        <taxon>Glossata</taxon>
        <taxon>Ditrysia</taxon>
        <taxon>Tineoidea</taxon>
        <taxon>Psychidae</taxon>
        <taxon>Oiketicinae</taxon>
        <taxon>Eumeta</taxon>
    </lineage>
</organism>
<evidence type="ECO:0000256" key="1">
    <source>
        <dbReference type="SAM" id="MobiDB-lite"/>
    </source>
</evidence>
<name>A0A4C1Y0Z5_EUMVA</name>
<gene>
    <name evidence="2" type="ORF">EVAR_83249_1</name>
</gene>
<dbReference type="AlphaFoldDB" id="A0A4C1Y0Z5"/>
<evidence type="ECO:0000313" key="2">
    <source>
        <dbReference type="EMBL" id="GBP69931.1"/>
    </source>
</evidence>
<dbReference type="EMBL" id="BGZK01001056">
    <property type="protein sequence ID" value="GBP69931.1"/>
    <property type="molecule type" value="Genomic_DNA"/>
</dbReference>